<name>A0ABD1WV74_9LAMI</name>
<comment type="pathway">
    <text evidence="1">Sulfur metabolism; hydrogen sulfide biosynthesis; sulfite from sulfate: step 2/3.</text>
</comment>
<dbReference type="GO" id="GO:0005524">
    <property type="term" value="F:ATP binding"/>
    <property type="evidence" value="ECO:0007669"/>
    <property type="project" value="UniProtKB-KW"/>
</dbReference>
<keyword evidence="3" id="KW-0808">Transferase</keyword>
<gene>
    <name evidence="8" type="ORF">Fot_06197</name>
</gene>
<dbReference type="InterPro" id="IPR059117">
    <property type="entry name" value="APS_kinase_dom"/>
</dbReference>
<evidence type="ECO:0000256" key="5">
    <source>
        <dbReference type="ARBA" id="ARBA00022840"/>
    </source>
</evidence>
<evidence type="ECO:0000313" key="9">
    <source>
        <dbReference type="Proteomes" id="UP001604277"/>
    </source>
</evidence>
<reference evidence="9" key="1">
    <citation type="submission" date="2024-07" db="EMBL/GenBank/DDBJ databases">
        <title>Two chromosome-level genome assemblies of Korean endemic species Abeliophyllum distichum and Forsythia ovata (Oleaceae).</title>
        <authorList>
            <person name="Jang H."/>
        </authorList>
    </citation>
    <scope>NUCLEOTIDE SEQUENCE [LARGE SCALE GENOMIC DNA]</scope>
</reference>
<keyword evidence="5" id="KW-0067">ATP-binding</keyword>
<sequence>MGTKIWIIEREGRVAEHDIKKALEKRVDGTRYMPTVSSPVESRKSTLACALSRGLHAKGKLTYILDGDNVRHGLNSDLSFKAEDRAENIRRIGEVAKLFADAGVICIASLISPYGKDRDACRALLPEGDFVELYFGLLVFVGYIVVDTQDIIEKVHFGDLDYVKHALTLITDFAAVFVRILIIMLSIYEAFELGRRDSNISLPFGKPKLNDFVVPED</sequence>
<evidence type="ECO:0000256" key="1">
    <source>
        <dbReference type="ARBA" id="ARBA00004806"/>
    </source>
</evidence>
<keyword evidence="4" id="KW-0547">Nucleotide-binding</keyword>
<dbReference type="Gene3D" id="3.40.50.300">
    <property type="entry name" value="P-loop containing nucleotide triphosphate hydrolases"/>
    <property type="match status" value="1"/>
</dbReference>
<keyword evidence="9" id="KW-1185">Reference proteome</keyword>
<evidence type="ECO:0000256" key="3">
    <source>
        <dbReference type="ARBA" id="ARBA00022679"/>
    </source>
</evidence>
<comment type="similarity">
    <text evidence="2">Belongs to the APS kinase family.</text>
</comment>
<keyword evidence="8" id="KW-0418">Kinase</keyword>
<dbReference type="PANTHER" id="PTHR11055">
    <property type="entry name" value="BIFUNCTIONAL 3'-PHOSPHOADENOSINE 5'-PHOSPHOSULFATE SYNTHASE"/>
    <property type="match status" value="1"/>
</dbReference>
<dbReference type="Pfam" id="PF01583">
    <property type="entry name" value="APS_kinase"/>
    <property type="match status" value="1"/>
</dbReference>
<dbReference type="EMBL" id="JBFOLJ010000002">
    <property type="protein sequence ID" value="KAL2552578.1"/>
    <property type="molecule type" value="Genomic_DNA"/>
</dbReference>
<evidence type="ECO:0000256" key="4">
    <source>
        <dbReference type="ARBA" id="ARBA00022741"/>
    </source>
</evidence>
<keyword evidence="6" id="KW-0472">Membrane</keyword>
<dbReference type="CDD" id="cd02027">
    <property type="entry name" value="APSK"/>
    <property type="match status" value="1"/>
</dbReference>
<evidence type="ECO:0000256" key="2">
    <source>
        <dbReference type="ARBA" id="ARBA00007008"/>
    </source>
</evidence>
<proteinExistence type="inferred from homology"/>
<feature type="domain" description="APS kinase" evidence="7">
    <location>
        <begin position="41"/>
        <end position="136"/>
    </location>
</feature>
<keyword evidence="6" id="KW-1133">Transmembrane helix</keyword>
<evidence type="ECO:0000313" key="8">
    <source>
        <dbReference type="EMBL" id="KAL2552578.1"/>
    </source>
</evidence>
<feature type="transmembrane region" description="Helical" evidence="6">
    <location>
        <begin position="166"/>
        <end position="188"/>
    </location>
</feature>
<dbReference type="InterPro" id="IPR027417">
    <property type="entry name" value="P-loop_NTPase"/>
</dbReference>
<comment type="caution">
    <text evidence="8">The sequence shown here is derived from an EMBL/GenBank/DDBJ whole genome shotgun (WGS) entry which is preliminary data.</text>
</comment>
<dbReference type="GO" id="GO:0016020">
    <property type="term" value="C:membrane"/>
    <property type="evidence" value="ECO:0007669"/>
    <property type="project" value="UniProtKB-SubCell"/>
</dbReference>
<organism evidence="8 9">
    <name type="scientific">Forsythia ovata</name>
    <dbReference type="NCBI Taxonomy" id="205694"/>
    <lineage>
        <taxon>Eukaryota</taxon>
        <taxon>Viridiplantae</taxon>
        <taxon>Streptophyta</taxon>
        <taxon>Embryophyta</taxon>
        <taxon>Tracheophyta</taxon>
        <taxon>Spermatophyta</taxon>
        <taxon>Magnoliopsida</taxon>
        <taxon>eudicotyledons</taxon>
        <taxon>Gunneridae</taxon>
        <taxon>Pentapetalae</taxon>
        <taxon>asterids</taxon>
        <taxon>lamiids</taxon>
        <taxon>Lamiales</taxon>
        <taxon>Oleaceae</taxon>
        <taxon>Forsythieae</taxon>
        <taxon>Forsythia</taxon>
    </lineage>
</organism>
<keyword evidence="6" id="KW-0812">Transmembrane</keyword>
<accession>A0ABD1WV74</accession>
<evidence type="ECO:0000256" key="6">
    <source>
        <dbReference type="SAM" id="Phobius"/>
    </source>
</evidence>
<protein>
    <submittedName>
        <fullName evidence="8">Adenylyl-sulfate kinase</fullName>
    </submittedName>
</protein>
<dbReference type="SUPFAM" id="SSF52540">
    <property type="entry name" value="P-loop containing nucleoside triphosphate hydrolases"/>
    <property type="match status" value="1"/>
</dbReference>
<evidence type="ECO:0000259" key="7">
    <source>
        <dbReference type="Pfam" id="PF01583"/>
    </source>
</evidence>
<dbReference type="Proteomes" id="UP001604277">
    <property type="component" value="Unassembled WGS sequence"/>
</dbReference>
<dbReference type="PANTHER" id="PTHR11055:SF63">
    <property type="entry name" value="ADENYLYL-SULFATE KINASE 1, CHLOROPLASTIC"/>
    <property type="match status" value="1"/>
</dbReference>
<dbReference type="AlphaFoldDB" id="A0ABD1WV74"/>
<dbReference type="GO" id="GO:0004020">
    <property type="term" value="F:adenylylsulfate kinase activity"/>
    <property type="evidence" value="ECO:0007669"/>
    <property type="project" value="UniProtKB-EC"/>
</dbReference>
<feature type="transmembrane region" description="Helical" evidence="6">
    <location>
        <begin position="130"/>
        <end position="146"/>
    </location>
</feature>